<evidence type="ECO:0000313" key="3">
    <source>
        <dbReference type="Proteomes" id="UP000576082"/>
    </source>
</evidence>
<dbReference type="RefSeq" id="WP_169658946.1">
    <property type="nucleotide sequence ID" value="NZ_JABANE010000072.1"/>
</dbReference>
<evidence type="ECO:0000256" key="1">
    <source>
        <dbReference type="SAM" id="Phobius"/>
    </source>
</evidence>
<dbReference type="Proteomes" id="UP000576082">
    <property type="component" value="Unassembled WGS sequence"/>
</dbReference>
<proteinExistence type="predicted"/>
<keyword evidence="1" id="KW-0812">Transmembrane</keyword>
<protein>
    <submittedName>
        <fullName evidence="2">PH domain-containing protein</fullName>
    </submittedName>
</protein>
<evidence type="ECO:0000313" key="2">
    <source>
        <dbReference type="EMBL" id="NME70715.1"/>
    </source>
</evidence>
<feature type="transmembrane region" description="Helical" evidence="1">
    <location>
        <begin position="62"/>
        <end position="81"/>
    </location>
</feature>
<accession>A0A7X9RXX9</accession>
<gene>
    <name evidence="2" type="ORF">HHU12_22260</name>
</gene>
<name>A0A7X9RXX9_9BACT</name>
<feature type="transmembrane region" description="Helical" evidence="1">
    <location>
        <begin position="36"/>
        <end position="56"/>
    </location>
</feature>
<keyword evidence="1" id="KW-1133">Transmembrane helix</keyword>
<reference evidence="2 3" key="1">
    <citation type="submission" date="2020-04" db="EMBL/GenBank/DDBJ databases">
        <title>Flammeovirga sp. SR4, a novel species isolated from seawater.</title>
        <authorList>
            <person name="Wang X."/>
        </authorList>
    </citation>
    <scope>NUCLEOTIDE SEQUENCE [LARGE SCALE GENOMIC DNA]</scope>
    <source>
        <strain evidence="2 3">ATCC 23126</strain>
    </source>
</reference>
<keyword evidence="3" id="KW-1185">Reference proteome</keyword>
<organism evidence="2 3">
    <name type="scientific">Flammeovirga aprica JL-4</name>
    <dbReference type="NCBI Taxonomy" id="694437"/>
    <lineage>
        <taxon>Bacteria</taxon>
        <taxon>Pseudomonadati</taxon>
        <taxon>Bacteroidota</taxon>
        <taxon>Cytophagia</taxon>
        <taxon>Cytophagales</taxon>
        <taxon>Flammeovirgaceae</taxon>
        <taxon>Flammeovirga</taxon>
    </lineage>
</organism>
<dbReference type="EMBL" id="JABANE010000072">
    <property type="protein sequence ID" value="NME70715.1"/>
    <property type="molecule type" value="Genomic_DNA"/>
</dbReference>
<keyword evidence="1" id="KW-0472">Membrane</keyword>
<comment type="caution">
    <text evidence="2">The sequence shown here is derived from an EMBL/GenBank/DDBJ whole genome shotgun (WGS) entry which is preliminary data.</text>
</comment>
<sequence>MVKENAAEFQQYLEANEELIWTGKPKQGIVFRKVDYGLIPFSIIYTCGTIGVGIFAAMMTEIYALGLVATPFVLLGFLLSFGRMIFDAKYRAKSVYAITNKRLMIKTDILNQGLSSLYADKIKNVKLKEHKDGSGTISVIEGHKSPGTEQNFAFGSWMNVMPYNSSPFFQLEFIDDAQKVSELLMKVKNQHVTSI</sequence>
<dbReference type="AlphaFoldDB" id="A0A7X9RXX9"/>